<organism evidence="1 2">
    <name type="scientific">Petralouisia muris</name>
    <dbReference type="NCBI Taxonomy" id="3032872"/>
    <lineage>
        <taxon>Bacteria</taxon>
        <taxon>Bacillati</taxon>
        <taxon>Bacillota</taxon>
        <taxon>Clostridia</taxon>
        <taxon>Lachnospirales</taxon>
        <taxon>Lachnospiraceae</taxon>
        <taxon>Petralouisia</taxon>
    </lineage>
</organism>
<accession>A0AC61S0U5</accession>
<dbReference type="Proteomes" id="UP000304953">
    <property type="component" value="Unassembled WGS sequence"/>
</dbReference>
<gene>
    <name evidence="1" type="ORF">E5329_01405</name>
</gene>
<dbReference type="EMBL" id="SRYA01000002">
    <property type="protein sequence ID" value="TGY98092.1"/>
    <property type="molecule type" value="Genomic_DNA"/>
</dbReference>
<reference evidence="1" key="1">
    <citation type="submission" date="2019-04" db="EMBL/GenBank/DDBJ databases">
        <title>Microbes associate with the intestines of laboratory mice.</title>
        <authorList>
            <person name="Navarre W."/>
            <person name="Wong E."/>
            <person name="Huang K."/>
            <person name="Tropini C."/>
            <person name="Ng K."/>
            <person name="Yu B."/>
        </authorList>
    </citation>
    <scope>NUCLEOTIDE SEQUENCE</scope>
    <source>
        <strain evidence="1">NM01_1-7b</strain>
    </source>
</reference>
<comment type="caution">
    <text evidence="1">The sequence shown here is derived from an EMBL/GenBank/DDBJ whole genome shotgun (WGS) entry which is preliminary data.</text>
</comment>
<evidence type="ECO:0000313" key="2">
    <source>
        <dbReference type="Proteomes" id="UP000304953"/>
    </source>
</evidence>
<evidence type="ECO:0000313" key="1">
    <source>
        <dbReference type="EMBL" id="TGY98092.1"/>
    </source>
</evidence>
<protein>
    <submittedName>
        <fullName evidence="1">Uncharacterized protein</fullName>
    </submittedName>
</protein>
<name>A0AC61S0U5_9FIRM</name>
<keyword evidence="2" id="KW-1185">Reference proteome</keyword>
<sequence length="186" mass="22290">MQIKEKLEVFRKFTIDVANSESNTLIREYEEACERETEEFRKNRQIEMEHKFQMEETAIRRELNRKVSEEVVRQKQLLDRCKREWEEKLFEKVKDRLKKYQQTEDYNKYLIAKIAMAKEVAGEEEVTVYINPSDVDKKEMLEEKTGVEVTVSTMEFGGGIRAVIRSRNILIDESFMTKLEQEETFL</sequence>
<proteinExistence type="predicted"/>